<evidence type="ECO:0000256" key="9">
    <source>
        <dbReference type="ARBA" id="ARBA00023160"/>
    </source>
</evidence>
<evidence type="ECO:0000256" key="5">
    <source>
        <dbReference type="ARBA" id="ARBA00022832"/>
    </source>
</evidence>
<keyword evidence="9" id="KW-0275">Fatty acid biosynthesis</keyword>
<gene>
    <name evidence="11" type="ORF">MHI_LOCUS202807</name>
</gene>
<evidence type="ECO:0000256" key="6">
    <source>
        <dbReference type="ARBA" id="ARBA00022989"/>
    </source>
</evidence>
<keyword evidence="3" id="KW-0808">Transferase</keyword>
<evidence type="ECO:0000313" key="11">
    <source>
        <dbReference type="EMBL" id="CAD1470811.1"/>
    </source>
</evidence>
<evidence type="ECO:0000256" key="8">
    <source>
        <dbReference type="ARBA" id="ARBA00023136"/>
    </source>
</evidence>
<feature type="transmembrane region" description="Helical" evidence="10">
    <location>
        <begin position="43"/>
        <end position="63"/>
    </location>
</feature>
<dbReference type="EMBL" id="CAJDYZ010003997">
    <property type="protein sequence ID" value="CAD1470811.1"/>
    <property type="molecule type" value="Genomic_DNA"/>
</dbReference>
<comment type="subcellular location">
    <subcellularLocation>
        <location evidence="1">Membrane</location>
        <topology evidence="1">Multi-pass membrane protein</topology>
    </subcellularLocation>
</comment>
<sequence length="135" mass="16278">MKVQMYQMDRVQVTLPNYSYVLNFEKNFVHAESQALIKDHFPICFYYCAIYILLVFGGCRYMSNRTKFEPRGLLTLWSITFHTQSTYMWSLVMNIYHHEITRIRRHCFHRVPEAAIDISTLVTIMYQFFFIHGSR</sequence>
<evidence type="ECO:0000256" key="1">
    <source>
        <dbReference type="ARBA" id="ARBA00004141"/>
    </source>
</evidence>
<feature type="transmembrane region" description="Helical" evidence="10">
    <location>
        <begin position="75"/>
        <end position="96"/>
    </location>
</feature>
<keyword evidence="7" id="KW-0443">Lipid metabolism</keyword>
<dbReference type="OrthoDB" id="7584363at2759"/>
<comment type="caution">
    <text evidence="11">The sequence shown here is derived from an EMBL/GenBank/DDBJ whole genome shotgun (WGS) entry which is preliminary data.</text>
</comment>
<keyword evidence="5" id="KW-0276">Fatty acid metabolism</keyword>
<proteinExistence type="predicted"/>
<keyword evidence="4 10" id="KW-0812">Transmembrane</keyword>
<dbReference type="GO" id="GO:0009922">
    <property type="term" value="F:fatty acid elongase activity"/>
    <property type="evidence" value="ECO:0007669"/>
    <property type="project" value="InterPro"/>
</dbReference>
<dbReference type="InterPro" id="IPR002076">
    <property type="entry name" value="ELO_fam"/>
</dbReference>
<organism evidence="11 12">
    <name type="scientific">Heterotrigona itama</name>
    <dbReference type="NCBI Taxonomy" id="395501"/>
    <lineage>
        <taxon>Eukaryota</taxon>
        <taxon>Metazoa</taxon>
        <taxon>Ecdysozoa</taxon>
        <taxon>Arthropoda</taxon>
        <taxon>Hexapoda</taxon>
        <taxon>Insecta</taxon>
        <taxon>Pterygota</taxon>
        <taxon>Neoptera</taxon>
        <taxon>Endopterygota</taxon>
        <taxon>Hymenoptera</taxon>
        <taxon>Apocrita</taxon>
        <taxon>Aculeata</taxon>
        <taxon>Apoidea</taxon>
        <taxon>Anthophila</taxon>
        <taxon>Apidae</taxon>
        <taxon>Heterotrigona</taxon>
    </lineage>
</organism>
<evidence type="ECO:0000256" key="2">
    <source>
        <dbReference type="ARBA" id="ARBA00022516"/>
    </source>
</evidence>
<keyword evidence="2" id="KW-0444">Lipid biosynthesis</keyword>
<keyword evidence="12" id="KW-1185">Reference proteome</keyword>
<evidence type="ECO:0000256" key="4">
    <source>
        <dbReference type="ARBA" id="ARBA00022692"/>
    </source>
</evidence>
<dbReference type="Pfam" id="PF01151">
    <property type="entry name" value="ELO"/>
    <property type="match status" value="1"/>
</dbReference>
<dbReference type="GO" id="GO:0016020">
    <property type="term" value="C:membrane"/>
    <property type="evidence" value="ECO:0007669"/>
    <property type="project" value="UniProtKB-SubCell"/>
</dbReference>
<dbReference type="Proteomes" id="UP000752696">
    <property type="component" value="Unassembled WGS sequence"/>
</dbReference>
<protein>
    <submittedName>
        <fullName evidence="11">Uncharacterized protein</fullName>
    </submittedName>
</protein>
<evidence type="ECO:0000256" key="10">
    <source>
        <dbReference type="SAM" id="Phobius"/>
    </source>
</evidence>
<keyword evidence="6 10" id="KW-1133">Transmembrane helix</keyword>
<dbReference type="AlphaFoldDB" id="A0A6V7H0M8"/>
<feature type="non-terminal residue" evidence="11">
    <location>
        <position position="1"/>
    </location>
</feature>
<evidence type="ECO:0000256" key="7">
    <source>
        <dbReference type="ARBA" id="ARBA00023098"/>
    </source>
</evidence>
<accession>A0A6V7H0M8</accession>
<evidence type="ECO:0000313" key="12">
    <source>
        <dbReference type="Proteomes" id="UP000752696"/>
    </source>
</evidence>
<keyword evidence="8 10" id="KW-0472">Membrane</keyword>
<evidence type="ECO:0000256" key="3">
    <source>
        <dbReference type="ARBA" id="ARBA00022679"/>
    </source>
</evidence>
<reference evidence="11" key="1">
    <citation type="submission" date="2020-07" db="EMBL/GenBank/DDBJ databases">
        <authorList>
            <person name="Nazaruddin N."/>
        </authorList>
    </citation>
    <scope>NUCLEOTIDE SEQUENCE</scope>
</reference>
<dbReference type="GO" id="GO:0006633">
    <property type="term" value="P:fatty acid biosynthetic process"/>
    <property type="evidence" value="ECO:0007669"/>
    <property type="project" value="UniProtKB-KW"/>
</dbReference>
<name>A0A6V7H0M8_9HYME</name>